<keyword evidence="3" id="KW-0645">Protease</keyword>
<evidence type="ECO:0000256" key="3">
    <source>
        <dbReference type="ARBA" id="ARBA00022670"/>
    </source>
</evidence>
<comment type="caution">
    <text evidence="10">The sequence shown here is derived from an EMBL/GenBank/DDBJ whole genome shotgun (WGS) entry which is preliminary data.</text>
</comment>
<dbReference type="InterPro" id="IPR035952">
    <property type="entry name" value="Rhomboid-like_sf"/>
</dbReference>
<keyword evidence="4" id="KW-0812">Transmembrane</keyword>
<evidence type="ECO:0000256" key="4">
    <source>
        <dbReference type="ARBA" id="ARBA00022692"/>
    </source>
</evidence>
<reference evidence="10 11" key="1">
    <citation type="journal article" date="2018" name="Sci. Rep.">
        <title>Raphidocelis subcapitata (=Pseudokirchneriella subcapitata) provides an insight into genome evolution and environmental adaptations in the Sphaeropleales.</title>
        <authorList>
            <person name="Suzuki S."/>
            <person name="Yamaguchi H."/>
            <person name="Nakajima N."/>
            <person name="Kawachi M."/>
        </authorList>
    </citation>
    <scope>NUCLEOTIDE SEQUENCE [LARGE SCALE GENOMIC DNA]</scope>
    <source>
        <strain evidence="10 11">NIES-35</strain>
    </source>
</reference>
<dbReference type="InterPro" id="IPR022764">
    <property type="entry name" value="Peptidase_S54_rhomboid_dom"/>
</dbReference>
<proteinExistence type="inferred from homology"/>
<name>A0A2V0PAE1_9CHLO</name>
<keyword evidence="11" id="KW-1185">Reference proteome</keyword>
<evidence type="ECO:0000256" key="1">
    <source>
        <dbReference type="ARBA" id="ARBA00004141"/>
    </source>
</evidence>
<dbReference type="Gene3D" id="1.20.1540.10">
    <property type="entry name" value="Rhomboid-like"/>
    <property type="match status" value="1"/>
</dbReference>
<evidence type="ECO:0000256" key="8">
    <source>
        <dbReference type="SAM" id="MobiDB-lite"/>
    </source>
</evidence>
<dbReference type="Pfam" id="PF01694">
    <property type="entry name" value="Rhomboid"/>
    <property type="match status" value="1"/>
</dbReference>
<gene>
    <name evidence="10" type="ORF">Rsub_09672</name>
</gene>
<evidence type="ECO:0000313" key="11">
    <source>
        <dbReference type="Proteomes" id="UP000247498"/>
    </source>
</evidence>
<evidence type="ECO:0000256" key="5">
    <source>
        <dbReference type="ARBA" id="ARBA00022801"/>
    </source>
</evidence>
<evidence type="ECO:0000259" key="9">
    <source>
        <dbReference type="Pfam" id="PF01694"/>
    </source>
</evidence>
<dbReference type="FunCoup" id="A0A2V0PAE1">
    <property type="interactions" value="1006"/>
</dbReference>
<dbReference type="AlphaFoldDB" id="A0A2V0PAE1"/>
<protein>
    <recommendedName>
        <fullName evidence="9">Peptidase S54 rhomboid domain-containing protein</fullName>
    </recommendedName>
</protein>
<keyword evidence="7" id="KW-0472">Membrane</keyword>
<dbReference type="GO" id="GO:0006508">
    <property type="term" value="P:proteolysis"/>
    <property type="evidence" value="ECO:0007669"/>
    <property type="project" value="UniProtKB-KW"/>
</dbReference>
<feature type="domain" description="Peptidase S54 rhomboid" evidence="9">
    <location>
        <begin position="85"/>
        <end position="228"/>
    </location>
</feature>
<evidence type="ECO:0000256" key="6">
    <source>
        <dbReference type="ARBA" id="ARBA00022989"/>
    </source>
</evidence>
<feature type="region of interest" description="Disordered" evidence="8">
    <location>
        <begin position="255"/>
        <end position="335"/>
    </location>
</feature>
<evidence type="ECO:0000256" key="7">
    <source>
        <dbReference type="ARBA" id="ARBA00023136"/>
    </source>
</evidence>
<evidence type="ECO:0000256" key="2">
    <source>
        <dbReference type="ARBA" id="ARBA00009045"/>
    </source>
</evidence>
<keyword evidence="5" id="KW-0378">Hydrolase</keyword>
<sequence>MWGPAAAYGRPRRPAAGYGGSRHSAYTVIMAVQLIQRIMALEHKPPVTLALMAANALVFFGVEPFDVAPPLERACLQPRMVLKYGQLSRLCWSPFVHADEFHLLYNLSSLLWKGARLEARLGPATFAALTAELLALSQGLLVVGAWAVAEAVPEYRHLYTSTCAVGFSGVLFAYKVVLNHDDATTSTVLGIPLPTKYMAWAELLLASALNPRASFAGHLAGIAAGLLHVRAAAALRRGGWARRLAAAARRVAGAAGGGARGPRFAGGGATGARAPTAQAHAQAQLHARQPPRPAPPQPQPPQQPPPREAAAAAASGVRQISDEELRQRRLVRFQQ</sequence>
<organism evidence="10 11">
    <name type="scientific">Raphidocelis subcapitata</name>
    <dbReference type="NCBI Taxonomy" id="307507"/>
    <lineage>
        <taxon>Eukaryota</taxon>
        <taxon>Viridiplantae</taxon>
        <taxon>Chlorophyta</taxon>
        <taxon>core chlorophytes</taxon>
        <taxon>Chlorophyceae</taxon>
        <taxon>CS clade</taxon>
        <taxon>Sphaeropleales</taxon>
        <taxon>Selenastraceae</taxon>
        <taxon>Raphidocelis</taxon>
    </lineage>
</organism>
<feature type="compositionally biased region" description="Pro residues" evidence="8">
    <location>
        <begin position="290"/>
        <end position="307"/>
    </location>
</feature>
<accession>A0A2V0PAE1</accession>
<dbReference type="OrthoDB" id="10257275at2759"/>
<dbReference type="PANTHER" id="PTHR43066:SF1">
    <property type="entry name" value="RHOMBOID PROTEIN 2"/>
    <property type="match status" value="1"/>
</dbReference>
<comment type="subcellular location">
    <subcellularLocation>
        <location evidence="1">Membrane</location>
        <topology evidence="1">Multi-pass membrane protein</topology>
    </subcellularLocation>
</comment>
<feature type="compositionally biased region" description="Low complexity" evidence="8">
    <location>
        <begin position="308"/>
        <end position="319"/>
    </location>
</feature>
<dbReference type="InParanoid" id="A0A2V0PAE1"/>
<feature type="compositionally biased region" description="Gly residues" evidence="8">
    <location>
        <begin position="255"/>
        <end position="270"/>
    </location>
</feature>
<comment type="similarity">
    <text evidence="2">Belongs to the peptidase S54 family.</text>
</comment>
<feature type="region of interest" description="Disordered" evidence="8">
    <location>
        <begin position="1"/>
        <end position="20"/>
    </location>
</feature>
<dbReference type="SUPFAM" id="SSF144091">
    <property type="entry name" value="Rhomboid-like"/>
    <property type="match status" value="1"/>
</dbReference>
<evidence type="ECO:0000313" key="10">
    <source>
        <dbReference type="EMBL" id="GBF96816.1"/>
    </source>
</evidence>
<dbReference type="Proteomes" id="UP000247498">
    <property type="component" value="Unassembled WGS sequence"/>
</dbReference>
<feature type="compositionally biased region" description="Low complexity" evidence="8">
    <location>
        <begin position="271"/>
        <end position="288"/>
    </location>
</feature>
<dbReference type="GO" id="GO:0016020">
    <property type="term" value="C:membrane"/>
    <property type="evidence" value="ECO:0007669"/>
    <property type="project" value="UniProtKB-SubCell"/>
</dbReference>
<dbReference type="PANTHER" id="PTHR43066">
    <property type="entry name" value="RHOMBOID-RELATED PROTEIN"/>
    <property type="match status" value="1"/>
</dbReference>
<dbReference type="GO" id="GO:0004252">
    <property type="term" value="F:serine-type endopeptidase activity"/>
    <property type="evidence" value="ECO:0007669"/>
    <property type="project" value="InterPro"/>
</dbReference>
<dbReference type="EMBL" id="BDRX01000087">
    <property type="protein sequence ID" value="GBF96816.1"/>
    <property type="molecule type" value="Genomic_DNA"/>
</dbReference>
<keyword evidence="6" id="KW-1133">Transmembrane helix</keyword>